<comment type="caution">
    <text evidence="2">The sequence shown here is derived from an EMBL/GenBank/DDBJ whole genome shotgun (WGS) entry which is preliminary data.</text>
</comment>
<feature type="compositionally biased region" description="Basic and acidic residues" evidence="1">
    <location>
        <begin position="1"/>
        <end position="11"/>
    </location>
</feature>
<sequence>MGSALEREALKRPRVNQPISRAQCRPAAPHQGRVGSQPATRSPLSGPRRETLEAFSSNPRWMTTVSAVPGFEPAAQTVAHGRKGELLNHACPGTSFRITPLIACVPRLGFPEVLRLRHSASCWEGGLGFLRPAPPRLSGHAPD</sequence>
<protein>
    <submittedName>
        <fullName evidence="2">Uncharacterized protein</fullName>
    </submittedName>
</protein>
<reference evidence="2" key="1">
    <citation type="journal article" date="2023" name="Science">
        <title>Genome structures resolve the early diversification of teleost fishes.</title>
        <authorList>
            <person name="Parey E."/>
            <person name="Louis A."/>
            <person name="Montfort J."/>
            <person name="Bouchez O."/>
            <person name="Roques C."/>
            <person name="Iampietro C."/>
            <person name="Lluch J."/>
            <person name="Castinel A."/>
            <person name="Donnadieu C."/>
            <person name="Desvignes T."/>
            <person name="Floi Bucao C."/>
            <person name="Jouanno E."/>
            <person name="Wen M."/>
            <person name="Mejri S."/>
            <person name="Dirks R."/>
            <person name="Jansen H."/>
            <person name="Henkel C."/>
            <person name="Chen W.J."/>
            <person name="Zahm M."/>
            <person name="Cabau C."/>
            <person name="Klopp C."/>
            <person name="Thompson A.W."/>
            <person name="Robinson-Rechavi M."/>
            <person name="Braasch I."/>
            <person name="Lecointre G."/>
            <person name="Bobe J."/>
            <person name="Postlethwait J.H."/>
            <person name="Berthelot C."/>
            <person name="Roest Crollius H."/>
            <person name="Guiguen Y."/>
        </authorList>
    </citation>
    <scope>NUCLEOTIDE SEQUENCE</scope>
    <source>
        <strain evidence="2">NC1722</strain>
    </source>
</reference>
<dbReference type="AlphaFoldDB" id="A0AAD7RUQ2"/>
<keyword evidence="3" id="KW-1185">Reference proteome</keyword>
<name>A0AAD7RUQ2_9TELE</name>
<gene>
    <name evidence="2" type="ORF">AAFF_G00100940</name>
</gene>
<evidence type="ECO:0000313" key="3">
    <source>
        <dbReference type="Proteomes" id="UP001221898"/>
    </source>
</evidence>
<accession>A0AAD7RUQ2</accession>
<proteinExistence type="predicted"/>
<dbReference type="EMBL" id="JAINUG010000166">
    <property type="protein sequence ID" value="KAJ8390714.1"/>
    <property type="molecule type" value="Genomic_DNA"/>
</dbReference>
<evidence type="ECO:0000313" key="2">
    <source>
        <dbReference type="EMBL" id="KAJ8390714.1"/>
    </source>
</evidence>
<evidence type="ECO:0000256" key="1">
    <source>
        <dbReference type="SAM" id="MobiDB-lite"/>
    </source>
</evidence>
<organism evidence="2 3">
    <name type="scientific">Aldrovandia affinis</name>
    <dbReference type="NCBI Taxonomy" id="143900"/>
    <lineage>
        <taxon>Eukaryota</taxon>
        <taxon>Metazoa</taxon>
        <taxon>Chordata</taxon>
        <taxon>Craniata</taxon>
        <taxon>Vertebrata</taxon>
        <taxon>Euteleostomi</taxon>
        <taxon>Actinopterygii</taxon>
        <taxon>Neopterygii</taxon>
        <taxon>Teleostei</taxon>
        <taxon>Notacanthiformes</taxon>
        <taxon>Halosauridae</taxon>
        <taxon>Aldrovandia</taxon>
    </lineage>
</organism>
<dbReference type="Proteomes" id="UP001221898">
    <property type="component" value="Unassembled WGS sequence"/>
</dbReference>
<feature type="region of interest" description="Disordered" evidence="1">
    <location>
        <begin position="1"/>
        <end position="50"/>
    </location>
</feature>